<comment type="caution">
    <text evidence="2">The sequence shown here is derived from an EMBL/GenBank/DDBJ whole genome shotgun (WGS) entry which is preliminary data.</text>
</comment>
<gene>
    <name evidence="2" type="ORF">FD47_GL001257</name>
</gene>
<feature type="repeat" description="TPR" evidence="1">
    <location>
        <begin position="272"/>
        <end position="305"/>
    </location>
</feature>
<evidence type="ECO:0000256" key="1">
    <source>
        <dbReference type="PROSITE-ProRule" id="PRU00339"/>
    </source>
</evidence>
<dbReference type="Pfam" id="PF13174">
    <property type="entry name" value="TPR_6"/>
    <property type="match status" value="1"/>
</dbReference>
<dbReference type="SUPFAM" id="SSF48452">
    <property type="entry name" value="TPR-like"/>
    <property type="match status" value="2"/>
</dbReference>
<feature type="repeat" description="TPR" evidence="1">
    <location>
        <begin position="204"/>
        <end position="237"/>
    </location>
</feature>
<accession>A0A0R1YSP8</accession>
<evidence type="ECO:0000313" key="2">
    <source>
        <dbReference type="EMBL" id="KRM43812.1"/>
    </source>
</evidence>
<dbReference type="SMART" id="SM00028">
    <property type="entry name" value="TPR"/>
    <property type="match status" value="8"/>
</dbReference>
<dbReference type="InterPro" id="IPR019734">
    <property type="entry name" value="TPR_rpt"/>
</dbReference>
<protein>
    <submittedName>
        <fullName evidence="2">Tetratricopeptide repeat protein</fullName>
    </submittedName>
</protein>
<evidence type="ECO:0000313" key="3">
    <source>
        <dbReference type="Proteomes" id="UP000051010"/>
    </source>
</evidence>
<proteinExistence type="predicted"/>
<dbReference type="Gene3D" id="1.25.40.10">
    <property type="entry name" value="Tetratricopeptide repeat domain"/>
    <property type="match status" value="2"/>
</dbReference>
<dbReference type="Proteomes" id="UP000051010">
    <property type="component" value="Unassembled WGS sequence"/>
</dbReference>
<reference evidence="2 3" key="1">
    <citation type="journal article" date="2015" name="Genome Announc.">
        <title>Expanding the biotechnology potential of lactobacilli through comparative genomics of 213 strains and associated genera.</title>
        <authorList>
            <person name="Sun Z."/>
            <person name="Harris H.M."/>
            <person name="McCann A."/>
            <person name="Guo C."/>
            <person name="Argimon S."/>
            <person name="Zhang W."/>
            <person name="Yang X."/>
            <person name="Jeffery I.B."/>
            <person name="Cooney J.C."/>
            <person name="Kagawa T.F."/>
            <person name="Liu W."/>
            <person name="Song Y."/>
            <person name="Salvetti E."/>
            <person name="Wrobel A."/>
            <person name="Rasinkangas P."/>
            <person name="Parkhill J."/>
            <person name="Rea M.C."/>
            <person name="O'Sullivan O."/>
            <person name="Ritari J."/>
            <person name="Douillard F.P."/>
            <person name="Paul Ross R."/>
            <person name="Yang R."/>
            <person name="Briner A.E."/>
            <person name="Felis G.E."/>
            <person name="de Vos W.M."/>
            <person name="Barrangou R."/>
            <person name="Klaenhammer T.R."/>
            <person name="Caufield P.W."/>
            <person name="Cui Y."/>
            <person name="Zhang H."/>
            <person name="O'Toole P.W."/>
        </authorList>
    </citation>
    <scope>NUCLEOTIDE SEQUENCE [LARGE SCALE GENOMIC DNA]</scope>
    <source>
        <strain evidence="2 3">DSM 18390</strain>
    </source>
</reference>
<dbReference type="PANTHER" id="PTHR12558:SF13">
    <property type="entry name" value="CELL DIVISION CYCLE PROTEIN 27 HOMOLOG"/>
    <property type="match status" value="1"/>
</dbReference>
<dbReference type="RefSeq" id="WP_056980411.1">
    <property type="nucleotide sequence ID" value="NZ_AZFZ01000027.1"/>
</dbReference>
<name>A0A0R1YSP8_9LACO</name>
<dbReference type="PATRIC" id="fig|1423786.4.peg.1355"/>
<keyword evidence="1" id="KW-0802">TPR repeat</keyword>
<dbReference type="PROSITE" id="PS50005">
    <property type="entry name" value="TPR"/>
    <property type="match status" value="2"/>
</dbReference>
<dbReference type="AlphaFoldDB" id="A0A0R1YSP8"/>
<dbReference type="EMBL" id="AZFZ01000027">
    <property type="protein sequence ID" value="KRM43812.1"/>
    <property type="molecule type" value="Genomic_DNA"/>
</dbReference>
<sequence length="420" mass="48653">MSYSKTALDQLESGQLKDFEKTYQQALDHDSSDMLYSLAEELYSLGFSNYSQTIYEKLLKQFPDDDTLKINLAELAIDQDHDDHALNYLSQVSSQSPDYVRSLMVSADLYQTQGLFDVSEQKLLEAQRIDPEEPVIQFALAEFYFNSRNYRKAINLYLHLIKSGTLEMSAVNLVERLGVSYAEIGKFEQAVGYLEQIKPVHMNSDVKFELAFTYFNLKDYQKAVKAFTDLRDSDPQYSSLYPYLADAYVELKRTDDALKAIQEGISIDQFNEKIWQKAGQIATMAGEDDLALEYFQKGHEIAPDDVELLNLLSDWYVEHERYDDNLKLLEPLEADHVFDAHLAYNLALSYQDAGNYKAAAHHYELANHELNDNPEFLKHAALFYRENGRVKEERTYLKRYLELVPNDLEMASLYDEEQDY</sequence>
<dbReference type="Pfam" id="PF13181">
    <property type="entry name" value="TPR_8"/>
    <property type="match status" value="1"/>
</dbReference>
<dbReference type="InterPro" id="IPR011990">
    <property type="entry name" value="TPR-like_helical_dom_sf"/>
</dbReference>
<dbReference type="PANTHER" id="PTHR12558">
    <property type="entry name" value="CELL DIVISION CYCLE 16,23,27"/>
    <property type="match status" value="1"/>
</dbReference>
<dbReference type="Pfam" id="PF13429">
    <property type="entry name" value="TPR_15"/>
    <property type="match status" value="1"/>
</dbReference>
<organism evidence="2 3">
    <name type="scientific">Lentilactobacillus parafarraginis DSM 18390 = JCM 14109</name>
    <dbReference type="NCBI Taxonomy" id="1423786"/>
    <lineage>
        <taxon>Bacteria</taxon>
        <taxon>Bacillati</taxon>
        <taxon>Bacillota</taxon>
        <taxon>Bacilli</taxon>
        <taxon>Lactobacillales</taxon>
        <taxon>Lactobacillaceae</taxon>
        <taxon>Lentilactobacillus</taxon>
    </lineage>
</organism>